<gene>
    <name evidence="2" type="ORF">CICLE_v10010689mg</name>
</gene>
<evidence type="ECO:0000313" key="2">
    <source>
        <dbReference type="EMBL" id="ESR64069.1"/>
    </source>
</evidence>
<dbReference type="KEGG" id="cic:CICLE_v10010689mg"/>
<dbReference type="Proteomes" id="UP000030687">
    <property type="component" value="Unassembled WGS sequence"/>
</dbReference>
<feature type="transmembrane region" description="Helical" evidence="1">
    <location>
        <begin position="15"/>
        <end position="35"/>
    </location>
</feature>
<dbReference type="EMBL" id="KI535697">
    <property type="protein sequence ID" value="ESR64069.1"/>
    <property type="molecule type" value="Genomic_DNA"/>
</dbReference>
<proteinExistence type="predicted"/>
<evidence type="ECO:0000256" key="1">
    <source>
        <dbReference type="SAM" id="Phobius"/>
    </source>
</evidence>
<keyword evidence="3" id="KW-1185">Reference proteome</keyword>
<dbReference type="AlphaFoldDB" id="V4WCA5"/>
<organism evidence="2 3">
    <name type="scientific">Citrus clementina</name>
    <name type="common">Clementine</name>
    <name type="synonym">Citrus deliciosa x Citrus sinensis</name>
    <dbReference type="NCBI Taxonomy" id="85681"/>
    <lineage>
        <taxon>Eukaryota</taxon>
        <taxon>Viridiplantae</taxon>
        <taxon>Streptophyta</taxon>
        <taxon>Embryophyta</taxon>
        <taxon>Tracheophyta</taxon>
        <taxon>Spermatophyta</taxon>
        <taxon>Magnoliopsida</taxon>
        <taxon>eudicotyledons</taxon>
        <taxon>Gunneridae</taxon>
        <taxon>Pentapetalae</taxon>
        <taxon>rosids</taxon>
        <taxon>malvids</taxon>
        <taxon>Sapindales</taxon>
        <taxon>Rutaceae</taxon>
        <taxon>Aurantioideae</taxon>
        <taxon>Citrus</taxon>
    </lineage>
</organism>
<protein>
    <submittedName>
        <fullName evidence="2">Uncharacterized protein</fullName>
    </submittedName>
</protein>
<keyword evidence="1" id="KW-0812">Transmembrane</keyword>
<dbReference type="Gramene" id="ESR64069">
    <property type="protein sequence ID" value="ESR64069"/>
    <property type="gene ID" value="CICLE_v10010689mg"/>
</dbReference>
<accession>V4WCA5</accession>
<reference evidence="2 3" key="1">
    <citation type="submission" date="2013-10" db="EMBL/GenBank/DDBJ databases">
        <authorList>
            <consortium name="International Citrus Genome Consortium"/>
            <person name="Jenkins J."/>
            <person name="Schmutz J."/>
            <person name="Prochnik S."/>
            <person name="Rokhsar D."/>
            <person name="Gmitter F."/>
            <person name="Ollitrault P."/>
            <person name="Machado M."/>
            <person name="Talon M."/>
            <person name="Wincker P."/>
            <person name="Jaillon O."/>
            <person name="Morgante M."/>
        </authorList>
    </citation>
    <scope>NUCLEOTIDE SEQUENCE</scope>
    <source>
        <strain evidence="3">cv. Clemenules</strain>
    </source>
</reference>
<evidence type="ECO:0000313" key="3">
    <source>
        <dbReference type="Proteomes" id="UP000030687"/>
    </source>
</evidence>
<sequence>MGPTSELKISTNFEIFVSIQLFASPSAACILYRLVKEKAIILKFYEHPFVSFWFLVE</sequence>
<keyword evidence="1" id="KW-1133">Transmembrane helix</keyword>
<keyword evidence="1" id="KW-0472">Membrane</keyword>
<dbReference type="InParanoid" id="V4WCA5"/>
<name>V4WCA5_CITCL</name>